<dbReference type="EC" id="3.1.3.84" evidence="3"/>
<sequence>MAPMATGTLDTWIHSEQSNTSKKRKSNNTDDNHTPPKRSKRDLTPEPSSTSVAKPSPDSKQATTAASPTLKVIEENGDLFAAPPNTLLIHACNCTGSWSAGIAQAFKLHYPSAYQTYSNHCKATDPEDLIGTAQLIPPQADSTSKHFVGCLFTSRHYGRRKDSPAKILEATGPAMRDLLRLVGEFNAGVSGDAEGVGEVWMCRVNSGLFRVPWSKTRGVLEGIEVGVGDVEGVRVVALEEG</sequence>
<dbReference type="SUPFAM" id="SSF52949">
    <property type="entry name" value="Macro domain-like"/>
    <property type="match status" value="1"/>
</dbReference>
<protein>
    <recommendedName>
        <fullName evidence="4">ADP-ribose 1''-phosphate phosphatase</fullName>
        <ecNumber evidence="3">3.1.3.84</ecNumber>
    </recommendedName>
</protein>
<evidence type="ECO:0000256" key="5">
    <source>
        <dbReference type="ARBA" id="ARBA00022912"/>
    </source>
</evidence>
<keyword evidence="10" id="KW-1185">Reference proteome</keyword>
<evidence type="ECO:0000256" key="2">
    <source>
        <dbReference type="ARBA" id="ARBA00006575"/>
    </source>
</evidence>
<evidence type="ECO:0000256" key="6">
    <source>
        <dbReference type="ARBA" id="ARBA00034427"/>
    </source>
</evidence>
<accession>A0ABR0L3P1</accession>
<evidence type="ECO:0000313" key="9">
    <source>
        <dbReference type="EMBL" id="KAK5143028.1"/>
    </source>
</evidence>
<dbReference type="Proteomes" id="UP001308179">
    <property type="component" value="Unassembled WGS sequence"/>
</dbReference>
<reference evidence="9 10" key="1">
    <citation type="submission" date="2023-08" db="EMBL/GenBank/DDBJ databases">
        <title>Black Yeasts Isolated from many extreme environments.</title>
        <authorList>
            <person name="Coleine C."/>
            <person name="Stajich J.E."/>
            <person name="Selbmann L."/>
        </authorList>
    </citation>
    <scope>NUCLEOTIDE SEQUENCE [LARGE SCALE GENOMIC DNA]</scope>
    <source>
        <strain evidence="9 10">CCFEE 5386</strain>
    </source>
</reference>
<keyword evidence="9" id="KW-0378">Hydrolase</keyword>
<evidence type="ECO:0000256" key="3">
    <source>
        <dbReference type="ARBA" id="ARBA00012983"/>
    </source>
</evidence>
<proteinExistence type="inferred from homology"/>
<evidence type="ECO:0000313" key="10">
    <source>
        <dbReference type="Proteomes" id="UP001308179"/>
    </source>
</evidence>
<dbReference type="CDD" id="cd02901">
    <property type="entry name" value="Macro_Poa1p-like"/>
    <property type="match status" value="1"/>
</dbReference>
<dbReference type="PANTHER" id="PTHR12521:SF0">
    <property type="entry name" value="ADP-RIBOSE GLYCOHYDROLASE OARD1"/>
    <property type="match status" value="1"/>
</dbReference>
<dbReference type="InterPro" id="IPR050892">
    <property type="entry name" value="ADP-ribose_metab_enzymes"/>
</dbReference>
<organism evidence="9 10">
    <name type="scientific">Rachicladosporium monterosium</name>
    <dbReference type="NCBI Taxonomy" id="1507873"/>
    <lineage>
        <taxon>Eukaryota</taxon>
        <taxon>Fungi</taxon>
        <taxon>Dikarya</taxon>
        <taxon>Ascomycota</taxon>
        <taxon>Pezizomycotina</taxon>
        <taxon>Dothideomycetes</taxon>
        <taxon>Dothideomycetidae</taxon>
        <taxon>Cladosporiales</taxon>
        <taxon>Cladosporiaceae</taxon>
        <taxon>Rachicladosporium</taxon>
    </lineage>
</organism>
<evidence type="ECO:0000256" key="4">
    <source>
        <dbReference type="ARBA" id="ARBA00019744"/>
    </source>
</evidence>
<dbReference type="PANTHER" id="PTHR12521">
    <property type="entry name" value="PROTEIN C6ORF130"/>
    <property type="match status" value="1"/>
</dbReference>
<feature type="region of interest" description="Disordered" evidence="7">
    <location>
        <begin position="1"/>
        <end position="66"/>
    </location>
</feature>
<keyword evidence="5" id="KW-0904">Protein phosphatase</keyword>
<dbReference type="EMBL" id="JAVRRR010000359">
    <property type="protein sequence ID" value="KAK5143028.1"/>
    <property type="molecule type" value="Genomic_DNA"/>
</dbReference>
<dbReference type="Pfam" id="PF01661">
    <property type="entry name" value="Macro"/>
    <property type="match status" value="1"/>
</dbReference>
<name>A0ABR0L3P1_9PEZI</name>
<comment type="caution">
    <text evidence="9">The sequence shown here is derived from an EMBL/GenBank/DDBJ whole genome shotgun (WGS) entry which is preliminary data.</text>
</comment>
<evidence type="ECO:0000259" key="8">
    <source>
        <dbReference type="Pfam" id="PF01661"/>
    </source>
</evidence>
<comment type="function">
    <text evidence="1">Highly specific phosphatase involved in the metabolism of ADP-ribose 1''-phosphate (Appr1p) which is produced as a consequence of tRNA splicing.</text>
</comment>
<comment type="similarity">
    <text evidence="2">Belongs to the POA1 family.</text>
</comment>
<comment type="catalytic activity">
    <reaction evidence="6">
        <text>ADP-alpha-D-ribose 1''-phosphate + H2O = ADP-D-ribose + phosphate</text>
        <dbReference type="Rhea" id="RHEA:25029"/>
        <dbReference type="ChEBI" id="CHEBI:15377"/>
        <dbReference type="ChEBI" id="CHEBI:43474"/>
        <dbReference type="ChEBI" id="CHEBI:57967"/>
        <dbReference type="ChEBI" id="CHEBI:58753"/>
        <dbReference type="EC" id="3.1.3.84"/>
    </reaction>
</comment>
<feature type="domain" description="Macro" evidence="8">
    <location>
        <begin position="89"/>
        <end position="217"/>
    </location>
</feature>
<dbReference type="InterPro" id="IPR002589">
    <property type="entry name" value="Macro_dom"/>
</dbReference>
<feature type="compositionally biased region" description="Polar residues" evidence="7">
    <location>
        <begin position="46"/>
        <end position="66"/>
    </location>
</feature>
<dbReference type="InterPro" id="IPR043472">
    <property type="entry name" value="Macro_dom-like"/>
</dbReference>
<gene>
    <name evidence="9" type="primary">POA1</name>
    <name evidence="9" type="ORF">LTR32_004752</name>
</gene>
<dbReference type="Gene3D" id="3.40.220.10">
    <property type="entry name" value="Leucine Aminopeptidase, subunit E, domain 1"/>
    <property type="match status" value="1"/>
</dbReference>
<evidence type="ECO:0000256" key="1">
    <source>
        <dbReference type="ARBA" id="ARBA00002432"/>
    </source>
</evidence>
<dbReference type="GO" id="GO:0016787">
    <property type="term" value="F:hydrolase activity"/>
    <property type="evidence" value="ECO:0007669"/>
    <property type="project" value="UniProtKB-KW"/>
</dbReference>
<evidence type="ECO:0000256" key="7">
    <source>
        <dbReference type="SAM" id="MobiDB-lite"/>
    </source>
</evidence>